<dbReference type="Proteomes" id="UP000184139">
    <property type="component" value="Unassembled WGS sequence"/>
</dbReference>
<dbReference type="InterPro" id="IPR039425">
    <property type="entry name" value="RNA_pol_sigma-70-like"/>
</dbReference>
<name>A0A1M5VKP3_9BACT</name>
<evidence type="ECO:0000256" key="2">
    <source>
        <dbReference type="ARBA" id="ARBA00023015"/>
    </source>
</evidence>
<evidence type="ECO:0000259" key="6">
    <source>
        <dbReference type="Pfam" id="PF04542"/>
    </source>
</evidence>
<dbReference type="SUPFAM" id="SSF88946">
    <property type="entry name" value="Sigma2 domain of RNA polymerase sigma factors"/>
    <property type="match status" value="1"/>
</dbReference>
<evidence type="ECO:0000313" key="9">
    <source>
        <dbReference type="Proteomes" id="UP000184139"/>
    </source>
</evidence>
<dbReference type="GO" id="GO:0003677">
    <property type="term" value="F:DNA binding"/>
    <property type="evidence" value="ECO:0007669"/>
    <property type="project" value="InterPro"/>
</dbReference>
<keyword evidence="9" id="KW-1185">Reference proteome</keyword>
<dbReference type="InterPro" id="IPR013325">
    <property type="entry name" value="RNA_pol_sigma_r2"/>
</dbReference>
<dbReference type="AlphaFoldDB" id="A0A1M5VKP3"/>
<dbReference type="RefSeq" id="WP_073375250.1">
    <property type="nucleotide sequence ID" value="NZ_FQXS01000008.1"/>
</dbReference>
<dbReference type="PANTHER" id="PTHR43133:SF32">
    <property type="entry name" value="BLR3042 PROTEIN"/>
    <property type="match status" value="1"/>
</dbReference>
<dbReference type="InterPro" id="IPR007627">
    <property type="entry name" value="RNA_pol_sigma70_r2"/>
</dbReference>
<keyword evidence="3" id="KW-0731">Sigma factor</keyword>
<evidence type="ECO:0000259" key="7">
    <source>
        <dbReference type="Pfam" id="PF08281"/>
    </source>
</evidence>
<evidence type="ECO:0000256" key="1">
    <source>
        <dbReference type="ARBA" id="ARBA00010641"/>
    </source>
</evidence>
<comment type="similarity">
    <text evidence="1">Belongs to the sigma-70 factor family. ECF subfamily.</text>
</comment>
<feature type="domain" description="RNA polymerase sigma-70 region 2" evidence="6">
    <location>
        <begin position="28"/>
        <end position="92"/>
    </location>
</feature>
<dbReference type="InterPro" id="IPR014284">
    <property type="entry name" value="RNA_pol_sigma-70_dom"/>
</dbReference>
<sequence>MDRTIESNREQQLITAVAQGDRVAFRQLYDATYGKVGRYIRCLVNDDLLTEDILVQTYAVVWQTAGRFRGASRLTTWIIGIARNIAFKEFRGKHDEEPFDESYKGADHTSHLRPEQRDRNQIMKQALTTISAKHREILELVFYQDLTYPEIAEFLGIPVNTVKTRVFHAKKTFKSALLQRGISADDL</sequence>
<feature type="region of interest" description="Disordered" evidence="5">
    <location>
        <begin position="98"/>
        <end position="117"/>
    </location>
</feature>
<keyword evidence="4" id="KW-0804">Transcription</keyword>
<feature type="domain" description="RNA polymerase sigma factor 70 region 4 type 2" evidence="7">
    <location>
        <begin position="123"/>
        <end position="172"/>
    </location>
</feature>
<proteinExistence type="inferred from homology"/>
<reference evidence="8 9" key="1">
    <citation type="submission" date="2016-11" db="EMBL/GenBank/DDBJ databases">
        <authorList>
            <person name="Jaros S."/>
            <person name="Januszkiewicz K."/>
            <person name="Wedrychowicz H."/>
        </authorList>
    </citation>
    <scope>NUCLEOTIDE SEQUENCE [LARGE SCALE GENOMIC DNA]</scope>
    <source>
        <strain evidence="8 9">DSM 9705</strain>
    </source>
</reference>
<organism evidence="8 9">
    <name type="scientific">Desulfofustis glycolicus DSM 9705</name>
    <dbReference type="NCBI Taxonomy" id="1121409"/>
    <lineage>
        <taxon>Bacteria</taxon>
        <taxon>Pseudomonadati</taxon>
        <taxon>Thermodesulfobacteriota</taxon>
        <taxon>Desulfobulbia</taxon>
        <taxon>Desulfobulbales</taxon>
        <taxon>Desulfocapsaceae</taxon>
        <taxon>Desulfofustis</taxon>
    </lineage>
</organism>
<dbReference type="Pfam" id="PF08281">
    <property type="entry name" value="Sigma70_r4_2"/>
    <property type="match status" value="1"/>
</dbReference>
<protein>
    <submittedName>
        <fullName evidence="8">RNA polymerase sigma-70 factor, ECF subfamily</fullName>
    </submittedName>
</protein>
<dbReference type="InterPro" id="IPR036388">
    <property type="entry name" value="WH-like_DNA-bd_sf"/>
</dbReference>
<evidence type="ECO:0000256" key="4">
    <source>
        <dbReference type="ARBA" id="ARBA00023163"/>
    </source>
</evidence>
<keyword evidence="2" id="KW-0805">Transcription regulation</keyword>
<dbReference type="InterPro" id="IPR013249">
    <property type="entry name" value="RNA_pol_sigma70_r4_t2"/>
</dbReference>
<dbReference type="Gene3D" id="1.10.10.10">
    <property type="entry name" value="Winged helix-like DNA-binding domain superfamily/Winged helix DNA-binding domain"/>
    <property type="match status" value="1"/>
</dbReference>
<dbReference type="CDD" id="cd06171">
    <property type="entry name" value="Sigma70_r4"/>
    <property type="match status" value="1"/>
</dbReference>
<dbReference type="GO" id="GO:0006352">
    <property type="term" value="P:DNA-templated transcription initiation"/>
    <property type="evidence" value="ECO:0007669"/>
    <property type="project" value="InterPro"/>
</dbReference>
<evidence type="ECO:0000313" key="8">
    <source>
        <dbReference type="EMBL" id="SHH75795.1"/>
    </source>
</evidence>
<dbReference type="InterPro" id="IPR013324">
    <property type="entry name" value="RNA_pol_sigma_r3/r4-like"/>
</dbReference>
<gene>
    <name evidence="8" type="ORF">SAMN02745124_01768</name>
</gene>
<dbReference type="STRING" id="1121409.SAMN02745124_01768"/>
<dbReference type="PANTHER" id="PTHR43133">
    <property type="entry name" value="RNA POLYMERASE ECF-TYPE SIGMA FACTO"/>
    <property type="match status" value="1"/>
</dbReference>
<dbReference type="NCBIfam" id="TIGR02937">
    <property type="entry name" value="sigma70-ECF"/>
    <property type="match status" value="1"/>
</dbReference>
<dbReference type="EMBL" id="FQXS01000008">
    <property type="protein sequence ID" value="SHH75795.1"/>
    <property type="molecule type" value="Genomic_DNA"/>
</dbReference>
<dbReference type="SUPFAM" id="SSF88659">
    <property type="entry name" value="Sigma3 and sigma4 domains of RNA polymerase sigma factors"/>
    <property type="match status" value="1"/>
</dbReference>
<dbReference type="GO" id="GO:0016987">
    <property type="term" value="F:sigma factor activity"/>
    <property type="evidence" value="ECO:0007669"/>
    <property type="project" value="UniProtKB-KW"/>
</dbReference>
<dbReference type="Pfam" id="PF04542">
    <property type="entry name" value="Sigma70_r2"/>
    <property type="match status" value="1"/>
</dbReference>
<accession>A0A1M5VKP3</accession>
<evidence type="ECO:0000256" key="5">
    <source>
        <dbReference type="SAM" id="MobiDB-lite"/>
    </source>
</evidence>
<dbReference type="OrthoDB" id="9780326at2"/>
<evidence type="ECO:0000256" key="3">
    <source>
        <dbReference type="ARBA" id="ARBA00023082"/>
    </source>
</evidence>
<dbReference type="Gene3D" id="1.10.1740.10">
    <property type="match status" value="1"/>
</dbReference>